<name>A0AA51NAK5_9BACT</name>
<protein>
    <submittedName>
        <fullName evidence="1">Uncharacterized protein</fullName>
    </submittedName>
</protein>
<accession>A0AA51NAK5</accession>
<dbReference type="RefSeq" id="WP_308349419.1">
    <property type="nucleotide sequence ID" value="NZ_CP129971.1"/>
</dbReference>
<keyword evidence="2" id="KW-1185">Reference proteome</keyword>
<evidence type="ECO:0000313" key="1">
    <source>
        <dbReference type="EMBL" id="WMN11749.1"/>
    </source>
</evidence>
<dbReference type="KEGG" id="msaa:QYS49_39495"/>
<evidence type="ECO:0000313" key="2">
    <source>
        <dbReference type="Proteomes" id="UP001230496"/>
    </source>
</evidence>
<gene>
    <name evidence="1" type="ORF">QYS49_39495</name>
</gene>
<reference evidence="1 2" key="1">
    <citation type="submission" date="2023-08" db="EMBL/GenBank/DDBJ databases">
        <title>Comparative genomics and taxonomic characterization of three novel marine species of genus Marivirga.</title>
        <authorList>
            <person name="Muhammad N."/>
            <person name="Kim S.-G."/>
        </authorList>
    </citation>
    <scope>NUCLEOTIDE SEQUENCE [LARGE SCALE GENOMIC DNA]</scope>
    <source>
        <strain evidence="1 2">BDSF4-3</strain>
    </source>
</reference>
<dbReference type="EMBL" id="CP129971">
    <property type="protein sequence ID" value="WMN11749.1"/>
    <property type="molecule type" value="Genomic_DNA"/>
</dbReference>
<proteinExistence type="predicted"/>
<dbReference type="AlphaFoldDB" id="A0AA51NAK5"/>
<dbReference type="Proteomes" id="UP001230496">
    <property type="component" value="Chromosome"/>
</dbReference>
<sequence length="104" mass="12302">MKKWKIAFWCCLTLLVFVTLVSAYSIIDQAYAMTYHKVSYDEMEDDFENLIDIINKSDLTKSQIEKVLKDHNQYEFLEFQKDTVSLNQISLIFRNGKLDSIINH</sequence>
<organism evidence="1 2">
    <name type="scientific">Marivirga salinarum</name>
    <dbReference type="NCBI Taxonomy" id="3059078"/>
    <lineage>
        <taxon>Bacteria</taxon>
        <taxon>Pseudomonadati</taxon>
        <taxon>Bacteroidota</taxon>
        <taxon>Cytophagia</taxon>
        <taxon>Cytophagales</taxon>
        <taxon>Marivirgaceae</taxon>
        <taxon>Marivirga</taxon>
    </lineage>
</organism>